<reference evidence="1" key="2">
    <citation type="submission" date="2023-02" db="EMBL/GenBank/DDBJ databases">
        <title>'Rhodoalgimonas zhirmunskyi' gen. nov., isolated from a red alga.</title>
        <authorList>
            <person name="Nedashkovskaya O.I."/>
            <person name="Otstavnykh N.Y."/>
            <person name="Bystritskaya E.P."/>
            <person name="Balabanova L.A."/>
            <person name="Isaeva M.P."/>
        </authorList>
    </citation>
    <scope>NUCLEOTIDE SEQUENCE</scope>
    <source>
        <strain evidence="1">KCTC 52189</strain>
    </source>
</reference>
<comment type="caution">
    <text evidence="1">The sequence shown here is derived from an EMBL/GenBank/DDBJ whole genome shotgun (WGS) entry which is preliminary data.</text>
</comment>
<dbReference type="AlphaFoldDB" id="A0AAE4B5B1"/>
<dbReference type="Proteomes" id="UP001226762">
    <property type="component" value="Unassembled WGS sequence"/>
</dbReference>
<name>A0AAE4B5B1_9RHOB</name>
<sequence>MRIAYTMANRRGGTDLLLREVSEAAQARGVQACGLVQINTECDSGGPCDMDVRVLPEGRVIRISQSLGPGARGCRLDSQALEEAAGLVAAALGRGPDLLIINKFGKSEAEGRGLRGVIAEAIALGVPVLVGLNASNEAAFEAFAGGLAEKLPPEHEAILGWLTEAVADGPEAASA</sequence>
<evidence type="ECO:0000313" key="2">
    <source>
        <dbReference type="Proteomes" id="UP001226762"/>
    </source>
</evidence>
<reference evidence="1" key="1">
    <citation type="submission" date="2022-07" db="EMBL/GenBank/DDBJ databases">
        <authorList>
            <person name="Otstavnykh N."/>
            <person name="Isaeva M."/>
            <person name="Bystritskaya E."/>
        </authorList>
    </citation>
    <scope>NUCLEOTIDE SEQUENCE</scope>
    <source>
        <strain evidence="1">KCTC 52189</strain>
    </source>
</reference>
<dbReference type="InterPro" id="IPR018912">
    <property type="entry name" value="DUF2478"/>
</dbReference>
<keyword evidence="2" id="KW-1185">Reference proteome</keyword>
<proteinExistence type="predicted"/>
<evidence type="ECO:0000313" key="1">
    <source>
        <dbReference type="EMBL" id="MDQ2091130.1"/>
    </source>
</evidence>
<dbReference type="EMBL" id="JANHAX010000004">
    <property type="protein sequence ID" value="MDQ2091130.1"/>
    <property type="molecule type" value="Genomic_DNA"/>
</dbReference>
<protein>
    <submittedName>
        <fullName evidence="1">DUF2478 domain-containing protein</fullName>
    </submittedName>
</protein>
<organism evidence="1 2">
    <name type="scientific">Marimonas arenosa</name>
    <dbReference type="NCBI Taxonomy" id="1795305"/>
    <lineage>
        <taxon>Bacteria</taxon>
        <taxon>Pseudomonadati</taxon>
        <taxon>Pseudomonadota</taxon>
        <taxon>Alphaproteobacteria</taxon>
        <taxon>Rhodobacterales</taxon>
        <taxon>Paracoccaceae</taxon>
        <taxon>Marimonas</taxon>
    </lineage>
</organism>
<dbReference type="RefSeq" id="WP_306736414.1">
    <property type="nucleotide sequence ID" value="NZ_JANHAX010000004.1"/>
</dbReference>
<dbReference type="Pfam" id="PF10649">
    <property type="entry name" value="DUF2478"/>
    <property type="match status" value="1"/>
</dbReference>
<gene>
    <name evidence="1" type="ORF">NO357_14590</name>
</gene>
<accession>A0AAE4B5B1</accession>